<evidence type="ECO:0000256" key="3">
    <source>
        <dbReference type="ARBA" id="ARBA00022475"/>
    </source>
</evidence>
<comment type="similarity">
    <text evidence="2">Belongs to the FliQ/MopD/SpaQ family.</text>
</comment>
<reference evidence="8" key="1">
    <citation type="submission" date="2020-08" db="EMBL/GenBank/DDBJ databases">
        <title>Ramlibacter sp. USB13 16S ribosomal RNA gene genome sequencing and assembly.</title>
        <authorList>
            <person name="Kang M."/>
        </authorList>
    </citation>
    <scope>NUCLEOTIDE SEQUENCE</scope>
    <source>
        <strain evidence="8">USB13</strain>
    </source>
</reference>
<keyword evidence="5 7" id="KW-1133">Transmembrane helix</keyword>
<dbReference type="PRINTS" id="PR00952">
    <property type="entry name" value="TYPE3IMQPROT"/>
</dbReference>
<evidence type="ECO:0000256" key="1">
    <source>
        <dbReference type="ARBA" id="ARBA00004651"/>
    </source>
</evidence>
<keyword evidence="8" id="KW-0282">Flagellum</keyword>
<evidence type="ECO:0000256" key="4">
    <source>
        <dbReference type="ARBA" id="ARBA00022692"/>
    </source>
</evidence>
<evidence type="ECO:0000256" key="6">
    <source>
        <dbReference type="ARBA" id="ARBA00023136"/>
    </source>
</evidence>
<comment type="subcellular location">
    <subcellularLocation>
        <location evidence="1">Cell membrane</location>
        <topology evidence="1">Multi-pass membrane protein</topology>
    </subcellularLocation>
</comment>
<evidence type="ECO:0000256" key="7">
    <source>
        <dbReference type="SAM" id="Phobius"/>
    </source>
</evidence>
<dbReference type="Pfam" id="PF01313">
    <property type="entry name" value="Bac_export_3"/>
    <property type="match status" value="1"/>
</dbReference>
<comment type="caution">
    <text evidence="8">The sequence shown here is derived from an EMBL/GenBank/DDBJ whole genome shotgun (WGS) entry which is preliminary data.</text>
</comment>
<protein>
    <submittedName>
        <fullName evidence="8">Flagellar biosynthetic protein FliQ</fullName>
    </submittedName>
</protein>
<dbReference type="PANTHER" id="PTHR34040:SF2">
    <property type="entry name" value="FLAGELLAR BIOSYNTHETIC PROTEIN FLIQ"/>
    <property type="match status" value="1"/>
</dbReference>
<feature type="transmembrane region" description="Helical" evidence="7">
    <location>
        <begin position="69"/>
        <end position="95"/>
    </location>
</feature>
<keyword evidence="9" id="KW-1185">Reference proteome</keyword>
<gene>
    <name evidence="8" type="ORF">H8N03_19220</name>
</gene>
<evidence type="ECO:0000313" key="9">
    <source>
        <dbReference type="Proteomes" id="UP000608513"/>
    </source>
</evidence>
<feature type="transmembrane region" description="Helical" evidence="7">
    <location>
        <begin position="27"/>
        <end position="49"/>
    </location>
</feature>
<keyword evidence="8" id="KW-0969">Cilium</keyword>
<keyword evidence="6 7" id="KW-0472">Membrane</keyword>
<dbReference type="InterPro" id="IPR002191">
    <property type="entry name" value="Bac_export_3"/>
</dbReference>
<keyword evidence="8" id="KW-0966">Cell projection</keyword>
<accession>A0A923MU81</accession>
<dbReference type="AlphaFoldDB" id="A0A923MU81"/>
<dbReference type="Proteomes" id="UP000608513">
    <property type="component" value="Unassembled WGS sequence"/>
</dbReference>
<dbReference type="EMBL" id="JACORT010000009">
    <property type="protein sequence ID" value="MBC5785086.1"/>
    <property type="molecule type" value="Genomic_DNA"/>
</dbReference>
<keyword evidence="3" id="KW-1003">Cell membrane</keyword>
<dbReference type="PANTHER" id="PTHR34040">
    <property type="entry name" value="FLAGELLAR BIOSYNTHETIC PROTEIN FLIQ"/>
    <property type="match status" value="1"/>
</dbReference>
<organism evidence="8 9">
    <name type="scientific">Ramlibacter cellulosilyticus</name>
    <dbReference type="NCBI Taxonomy" id="2764187"/>
    <lineage>
        <taxon>Bacteria</taxon>
        <taxon>Pseudomonadati</taxon>
        <taxon>Pseudomonadota</taxon>
        <taxon>Betaproteobacteria</taxon>
        <taxon>Burkholderiales</taxon>
        <taxon>Comamonadaceae</taxon>
        <taxon>Ramlibacter</taxon>
    </lineage>
</organism>
<dbReference type="PIRSF" id="PIRSF004669">
    <property type="entry name" value="FliQ"/>
    <property type="match status" value="1"/>
</dbReference>
<keyword evidence="4 7" id="KW-0812">Transmembrane</keyword>
<name>A0A923MU81_9BURK</name>
<evidence type="ECO:0000256" key="5">
    <source>
        <dbReference type="ARBA" id="ARBA00022989"/>
    </source>
</evidence>
<sequence>MRRAKWRDRARSTPLHPDLALKLTADLFWTGFLVCLPVLAVTMAVGLVVSVLQVLTQVQEMSLSFVPKLLAAGVAMVAFGPWMLRTVCTFATGLWSRIPSML</sequence>
<proteinExistence type="inferred from homology"/>
<dbReference type="GO" id="GO:0009306">
    <property type="term" value="P:protein secretion"/>
    <property type="evidence" value="ECO:0007669"/>
    <property type="project" value="InterPro"/>
</dbReference>
<dbReference type="GO" id="GO:0005886">
    <property type="term" value="C:plasma membrane"/>
    <property type="evidence" value="ECO:0007669"/>
    <property type="project" value="UniProtKB-SubCell"/>
</dbReference>
<evidence type="ECO:0000313" key="8">
    <source>
        <dbReference type="EMBL" id="MBC5785086.1"/>
    </source>
</evidence>
<evidence type="ECO:0000256" key="2">
    <source>
        <dbReference type="ARBA" id="ARBA00006156"/>
    </source>
</evidence>